<reference evidence="1" key="1">
    <citation type="submission" date="2020-10" db="EMBL/GenBank/DDBJ databases">
        <title>Dehalococcoides mccartyi of a TCE/Cr reducing biochatode.</title>
        <authorList>
            <person name="Matturro B."/>
        </authorList>
    </citation>
    <scope>NUCLEOTIDE SEQUENCE</scope>
    <source>
        <strain evidence="1">Bin4</strain>
    </source>
</reference>
<protein>
    <submittedName>
        <fullName evidence="1">Methanogenesis marker 6 protein</fullName>
    </submittedName>
</protein>
<accession>A0A843AGN0</accession>
<gene>
    <name evidence="1" type="ORF">ISP01_02565</name>
</gene>
<proteinExistence type="predicted"/>
<dbReference type="NCBIfam" id="TIGR03272">
    <property type="entry name" value="methan_mark_6"/>
    <property type="match status" value="1"/>
</dbReference>
<dbReference type="Proteomes" id="UP000658733">
    <property type="component" value="Unassembled WGS sequence"/>
</dbReference>
<dbReference type="EMBL" id="JADIIN010000020">
    <property type="protein sequence ID" value="MBF4468266.1"/>
    <property type="molecule type" value="Genomic_DNA"/>
</dbReference>
<dbReference type="InterPro" id="IPR012025">
    <property type="entry name" value="Methan_mark_6"/>
</dbReference>
<name>A0A843AGN0_METAZ</name>
<evidence type="ECO:0000313" key="1">
    <source>
        <dbReference type="EMBL" id="MBF4468266.1"/>
    </source>
</evidence>
<organism evidence="1 2">
    <name type="scientific">Methanobrevibacter arboriphilus</name>
    <dbReference type="NCBI Taxonomy" id="39441"/>
    <lineage>
        <taxon>Archaea</taxon>
        <taxon>Methanobacteriati</taxon>
        <taxon>Methanobacteriota</taxon>
        <taxon>Methanomada group</taxon>
        <taxon>Methanobacteria</taxon>
        <taxon>Methanobacteriales</taxon>
        <taxon>Methanobacteriaceae</taxon>
        <taxon>Methanobrevibacter</taxon>
    </lineage>
</organism>
<sequence length="172" mass="19683">MVENVCINPDLGREDKDPEVVTRMIILGPKANVSESEIVNQMHLLGLPLTIKQTCYGAMVSGKEKDVITAIKEVRKMDPYNIFTKDRGFPPGDPRRCRGHRKGPREGFHQMEKEFKLLGFVSDALKNPKEVSLEEETCVPLEEFEKIMKECLEEEKLDKDNIKGKKHSENKK</sequence>
<comment type="caution">
    <text evidence="1">The sequence shown here is derived from an EMBL/GenBank/DDBJ whole genome shotgun (WGS) entry which is preliminary data.</text>
</comment>
<evidence type="ECO:0000313" key="2">
    <source>
        <dbReference type="Proteomes" id="UP000658733"/>
    </source>
</evidence>
<dbReference type="AlphaFoldDB" id="A0A843AGN0"/>
<dbReference type="RefSeq" id="WP_278522005.1">
    <property type="nucleotide sequence ID" value="NZ_JADIIN010000020.1"/>
</dbReference>
<dbReference type="Pfam" id="PF09875">
    <property type="entry name" value="DUF2102"/>
    <property type="match status" value="1"/>
</dbReference>